<organism evidence="2 3">
    <name type="scientific">Planotetraspora thailandica</name>
    <dbReference type="NCBI Taxonomy" id="487172"/>
    <lineage>
        <taxon>Bacteria</taxon>
        <taxon>Bacillati</taxon>
        <taxon>Actinomycetota</taxon>
        <taxon>Actinomycetes</taxon>
        <taxon>Streptosporangiales</taxon>
        <taxon>Streptosporangiaceae</taxon>
        <taxon>Planotetraspora</taxon>
    </lineage>
</organism>
<feature type="transmembrane region" description="Helical" evidence="1">
    <location>
        <begin position="307"/>
        <end position="326"/>
    </location>
</feature>
<dbReference type="GO" id="GO:0022857">
    <property type="term" value="F:transmembrane transporter activity"/>
    <property type="evidence" value="ECO:0007669"/>
    <property type="project" value="InterPro"/>
</dbReference>
<feature type="transmembrane region" description="Helical" evidence="1">
    <location>
        <begin position="338"/>
        <end position="355"/>
    </location>
</feature>
<dbReference type="EMBL" id="BOOR01000034">
    <property type="protein sequence ID" value="GII56247.1"/>
    <property type="molecule type" value="Genomic_DNA"/>
</dbReference>
<comment type="caution">
    <text evidence="2">The sequence shown here is derived from an EMBL/GenBank/DDBJ whole genome shotgun (WGS) entry which is preliminary data.</text>
</comment>
<gene>
    <name evidence="2" type="ORF">Pth03_46360</name>
</gene>
<keyword evidence="1" id="KW-0812">Transmembrane</keyword>
<evidence type="ECO:0000313" key="3">
    <source>
        <dbReference type="Proteomes" id="UP000605992"/>
    </source>
</evidence>
<evidence type="ECO:0000313" key="2">
    <source>
        <dbReference type="EMBL" id="GII56247.1"/>
    </source>
</evidence>
<dbReference type="PANTHER" id="PTHR23530:SF1">
    <property type="entry name" value="PERMEASE, MAJOR FACILITATOR SUPERFAMILY-RELATED"/>
    <property type="match status" value="1"/>
</dbReference>
<name>A0A8J3V631_9ACTN</name>
<keyword evidence="1" id="KW-0472">Membrane</keyword>
<accession>A0A8J3V631</accession>
<feature type="transmembrane region" description="Helical" evidence="1">
    <location>
        <begin position="51"/>
        <end position="69"/>
    </location>
</feature>
<proteinExistence type="predicted"/>
<reference evidence="2" key="1">
    <citation type="submission" date="2021-01" db="EMBL/GenBank/DDBJ databases">
        <title>Whole genome shotgun sequence of Planotetraspora thailandica NBRC 104271.</title>
        <authorList>
            <person name="Komaki H."/>
            <person name="Tamura T."/>
        </authorList>
    </citation>
    <scope>NUCLEOTIDE SEQUENCE</scope>
    <source>
        <strain evidence="2">NBRC 104271</strain>
    </source>
</reference>
<feature type="transmembrane region" description="Helical" evidence="1">
    <location>
        <begin position="143"/>
        <end position="162"/>
    </location>
</feature>
<dbReference type="InterPro" id="IPR011701">
    <property type="entry name" value="MFS"/>
</dbReference>
<dbReference type="RefSeq" id="WP_239119283.1">
    <property type="nucleotide sequence ID" value="NZ_BOOR01000034.1"/>
</dbReference>
<feature type="transmembrane region" description="Helical" evidence="1">
    <location>
        <begin position="226"/>
        <end position="245"/>
    </location>
</feature>
<dbReference type="Pfam" id="PF07690">
    <property type="entry name" value="MFS_1"/>
    <property type="match status" value="1"/>
</dbReference>
<feature type="transmembrane region" description="Helical" evidence="1">
    <location>
        <begin position="197"/>
        <end position="214"/>
    </location>
</feature>
<dbReference type="InterPro" id="IPR053160">
    <property type="entry name" value="MFS_DHA3_Transporter"/>
</dbReference>
<protein>
    <submittedName>
        <fullName evidence="2">MFS transporter</fullName>
    </submittedName>
</protein>
<sequence length="357" mass="36747">MLFYAVYAVLFAEHGLSPGEISSLFVIWSVASVVVEVPSGLWADVFSRRRLLIIGPLLTAAGFSLWTFAPSYPGFAIGFVLWGAGGSLRSGTLQALVYEELARLGAAASYARLTGRSEAVGTTAVMVAAGLTGPVLAAGGYLAVGLISVGTTLAVALIGWSFPESRAPAEERDEATFMDVLRDGLAEVRRSPPVRKLFLLLAVISGAGALDEYLPLLAKGTGVSTAAVPVLMVTVYAGAAAGGWLAGRAPRALAPALAVAALCLGVGAATARPAGFVLVAVAFGVFQWATAAMEARLQDGISDRSRATVTSMSGLGIEAVAVLVFAGYGTGSLWADPWLIFTVAAVPYLVVAVLVRR</sequence>
<dbReference type="AlphaFoldDB" id="A0A8J3V631"/>
<keyword evidence="1" id="KW-1133">Transmembrane helix</keyword>
<dbReference type="InterPro" id="IPR036259">
    <property type="entry name" value="MFS_trans_sf"/>
</dbReference>
<dbReference type="SUPFAM" id="SSF103473">
    <property type="entry name" value="MFS general substrate transporter"/>
    <property type="match status" value="1"/>
</dbReference>
<feature type="transmembrane region" description="Helical" evidence="1">
    <location>
        <begin position="252"/>
        <end position="270"/>
    </location>
</feature>
<dbReference type="Gene3D" id="1.20.1250.20">
    <property type="entry name" value="MFS general substrate transporter like domains"/>
    <property type="match status" value="1"/>
</dbReference>
<feature type="transmembrane region" description="Helical" evidence="1">
    <location>
        <begin position="276"/>
        <end position="295"/>
    </location>
</feature>
<feature type="transmembrane region" description="Helical" evidence="1">
    <location>
        <begin position="20"/>
        <end position="39"/>
    </location>
</feature>
<keyword evidence="3" id="KW-1185">Reference proteome</keyword>
<evidence type="ECO:0000256" key="1">
    <source>
        <dbReference type="SAM" id="Phobius"/>
    </source>
</evidence>
<dbReference type="PANTHER" id="PTHR23530">
    <property type="entry name" value="TRANSPORT PROTEIN-RELATED"/>
    <property type="match status" value="1"/>
</dbReference>
<dbReference type="Proteomes" id="UP000605992">
    <property type="component" value="Unassembled WGS sequence"/>
</dbReference>